<keyword evidence="5" id="KW-0862">Zinc</keyword>
<dbReference type="EC" id="4.2.1.1" evidence="3"/>
<dbReference type="PANTHER" id="PTHR18952:SF141">
    <property type="entry name" value="CARBONIC ANHYDRASE"/>
    <property type="match status" value="1"/>
</dbReference>
<evidence type="ECO:0000256" key="7">
    <source>
        <dbReference type="ARBA" id="ARBA00048348"/>
    </source>
</evidence>
<dbReference type="InterPro" id="IPR036398">
    <property type="entry name" value="CA_dom_sf"/>
</dbReference>
<comment type="similarity">
    <text evidence="2">Belongs to the alpha-carbonic anhydrase family.</text>
</comment>
<protein>
    <recommendedName>
        <fullName evidence="3">carbonic anhydrase</fullName>
        <ecNumber evidence="3">4.2.1.1</ecNumber>
    </recommendedName>
</protein>
<dbReference type="PROSITE" id="PS51144">
    <property type="entry name" value="ALPHA_CA_2"/>
    <property type="match status" value="1"/>
</dbReference>
<dbReference type="OrthoDB" id="429145at2759"/>
<dbReference type="Pfam" id="PF00194">
    <property type="entry name" value="Carb_anhydrase"/>
    <property type="match status" value="1"/>
</dbReference>
<dbReference type="Gene3D" id="3.10.200.10">
    <property type="entry name" value="Alpha carbonic anhydrase"/>
    <property type="match status" value="1"/>
</dbReference>
<dbReference type="GO" id="GO:0008270">
    <property type="term" value="F:zinc ion binding"/>
    <property type="evidence" value="ECO:0007669"/>
    <property type="project" value="InterPro"/>
</dbReference>
<keyword evidence="4" id="KW-0479">Metal-binding</keyword>
<dbReference type="PANTHER" id="PTHR18952">
    <property type="entry name" value="CARBONIC ANHYDRASE"/>
    <property type="match status" value="1"/>
</dbReference>
<dbReference type="GO" id="GO:0004089">
    <property type="term" value="F:carbonate dehydratase activity"/>
    <property type="evidence" value="ECO:0007669"/>
    <property type="project" value="UniProtKB-EC"/>
</dbReference>
<dbReference type="EMBL" id="KZ361251">
    <property type="protein sequence ID" value="PIO58413.1"/>
    <property type="molecule type" value="Genomic_DNA"/>
</dbReference>
<keyword evidence="10" id="KW-1185">Reference proteome</keyword>
<keyword evidence="6" id="KW-0456">Lyase</keyword>
<sequence length="123" mass="13987">MLLSVVLYKQIERFLAEMEGFKEWDNRPYVTGDNIPGKYYLDHLHFHWGETDDFGSEDTIDGKRYSMELHLPHFLDGLNKSEALRTHQGIAVIGIFLRAAPDGEALEALEGAFTQIKTTGKCV</sequence>
<evidence type="ECO:0000256" key="6">
    <source>
        <dbReference type="ARBA" id="ARBA00023239"/>
    </source>
</evidence>
<evidence type="ECO:0000256" key="1">
    <source>
        <dbReference type="ARBA" id="ARBA00001947"/>
    </source>
</evidence>
<comment type="cofactor">
    <cofactor evidence="1">
        <name>Zn(2+)</name>
        <dbReference type="ChEBI" id="CHEBI:29105"/>
    </cofactor>
</comment>
<evidence type="ECO:0000256" key="2">
    <source>
        <dbReference type="ARBA" id="ARBA00010718"/>
    </source>
</evidence>
<reference evidence="9 10" key="1">
    <citation type="submission" date="2015-09" db="EMBL/GenBank/DDBJ databases">
        <title>Draft genome of the parasitic nematode Teladorsagia circumcincta isolate WARC Sus (inbred).</title>
        <authorList>
            <person name="Mitreva M."/>
        </authorList>
    </citation>
    <scope>NUCLEOTIDE SEQUENCE [LARGE SCALE GENOMIC DNA]</scope>
    <source>
        <strain evidence="9 10">S</strain>
    </source>
</reference>
<evidence type="ECO:0000256" key="5">
    <source>
        <dbReference type="ARBA" id="ARBA00022833"/>
    </source>
</evidence>
<proteinExistence type="inferred from homology"/>
<dbReference type="Proteomes" id="UP000230423">
    <property type="component" value="Unassembled WGS sequence"/>
</dbReference>
<dbReference type="InterPro" id="IPR001148">
    <property type="entry name" value="CA_dom"/>
</dbReference>
<organism evidence="9 10">
    <name type="scientific">Teladorsagia circumcincta</name>
    <name type="common">Brown stomach worm</name>
    <name type="synonym">Ostertagia circumcincta</name>
    <dbReference type="NCBI Taxonomy" id="45464"/>
    <lineage>
        <taxon>Eukaryota</taxon>
        <taxon>Metazoa</taxon>
        <taxon>Ecdysozoa</taxon>
        <taxon>Nematoda</taxon>
        <taxon>Chromadorea</taxon>
        <taxon>Rhabditida</taxon>
        <taxon>Rhabditina</taxon>
        <taxon>Rhabditomorpha</taxon>
        <taxon>Strongyloidea</taxon>
        <taxon>Trichostrongylidae</taxon>
        <taxon>Teladorsagia</taxon>
    </lineage>
</organism>
<dbReference type="SUPFAM" id="SSF51069">
    <property type="entry name" value="Carbonic anhydrase"/>
    <property type="match status" value="1"/>
</dbReference>
<evidence type="ECO:0000313" key="9">
    <source>
        <dbReference type="EMBL" id="PIO58413.1"/>
    </source>
</evidence>
<accession>A0A2G9TKA2</accession>
<dbReference type="InterPro" id="IPR023561">
    <property type="entry name" value="Carbonic_anhydrase_a-class"/>
</dbReference>
<evidence type="ECO:0000313" key="10">
    <source>
        <dbReference type="Proteomes" id="UP000230423"/>
    </source>
</evidence>
<dbReference type="GO" id="GO:0005737">
    <property type="term" value="C:cytoplasm"/>
    <property type="evidence" value="ECO:0007669"/>
    <property type="project" value="TreeGrafter"/>
</dbReference>
<comment type="catalytic activity">
    <reaction evidence="7">
        <text>hydrogencarbonate + H(+) = CO2 + H2O</text>
        <dbReference type="Rhea" id="RHEA:10748"/>
        <dbReference type="ChEBI" id="CHEBI:15377"/>
        <dbReference type="ChEBI" id="CHEBI:15378"/>
        <dbReference type="ChEBI" id="CHEBI:16526"/>
        <dbReference type="ChEBI" id="CHEBI:17544"/>
        <dbReference type="EC" id="4.2.1.1"/>
    </reaction>
</comment>
<dbReference type="AlphaFoldDB" id="A0A2G9TKA2"/>
<name>A0A2G9TKA2_TELCI</name>
<evidence type="ECO:0000259" key="8">
    <source>
        <dbReference type="PROSITE" id="PS51144"/>
    </source>
</evidence>
<gene>
    <name evidence="9" type="ORF">TELCIR_20153</name>
</gene>
<feature type="domain" description="Alpha-carbonic anhydrase" evidence="8">
    <location>
        <begin position="1"/>
        <end position="123"/>
    </location>
</feature>
<evidence type="ECO:0000256" key="3">
    <source>
        <dbReference type="ARBA" id="ARBA00012925"/>
    </source>
</evidence>
<evidence type="ECO:0000256" key="4">
    <source>
        <dbReference type="ARBA" id="ARBA00022723"/>
    </source>
</evidence>